<protein>
    <recommendedName>
        <fullName evidence="3">RNA-binding S4 domain-containing protein</fullName>
    </recommendedName>
</protein>
<dbReference type="AlphaFoldDB" id="A0A383CAY6"/>
<dbReference type="SMART" id="SM00363">
    <property type="entry name" value="S4"/>
    <property type="match status" value="1"/>
</dbReference>
<dbReference type="GO" id="GO:0001522">
    <property type="term" value="P:pseudouridine synthesis"/>
    <property type="evidence" value="ECO:0007669"/>
    <property type="project" value="InterPro"/>
</dbReference>
<dbReference type="Gene3D" id="3.10.290.10">
    <property type="entry name" value="RNA-binding S4 domain"/>
    <property type="match status" value="1"/>
</dbReference>
<dbReference type="Gene3D" id="3.30.70.1560">
    <property type="entry name" value="Alpha-L RNA-binding motif"/>
    <property type="match status" value="1"/>
</dbReference>
<dbReference type="InterPro" id="IPR020094">
    <property type="entry name" value="TruA/RsuA/RluB/E/F_N"/>
</dbReference>
<sequence>MRLNRFLARCGIASRRRSDELIQTGVICVNGEIVDELGRVVDINTDRVEYQGLPVILPDQYEYVLLNKPAGYLVTRSDPGKRPTVYDLLQGLHPGTVPVGRLDMDTTGLLLLTDDGELGYRLLHPRFVVDKRYVAVVSGDPTEDKIDLLRRGIDLDDGPTAPAEVQIGHRWSDGYKKRARLSLCIHEG</sequence>
<dbReference type="GO" id="GO:0009982">
    <property type="term" value="F:pseudouridine synthase activity"/>
    <property type="evidence" value="ECO:0007669"/>
    <property type="project" value="InterPro"/>
</dbReference>
<evidence type="ECO:0000259" key="3">
    <source>
        <dbReference type="SMART" id="SM00363"/>
    </source>
</evidence>
<dbReference type="InterPro" id="IPR050343">
    <property type="entry name" value="RsuA_PseudoU_synthase"/>
</dbReference>
<evidence type="ECO:0000313" key="4">
    <source>
        <dbReference type="EMBL" id="SVE29352.1"/>
    </source>
</evidence>
<dbReference type="InterPro" id="IPR020103">
    <property type="entry name" value="PsdUridine_synth_cat_dom_sf"/>
</dbReference>
<dbReference type="InterPro" id="IPR018496">
    <property type="entry name" value="PsdUridine_synth_RsuA/RluB_CS"/>
</dbReference>
<dbReference type="InterPro" id="IPR042092">
    <property type="entry name" value="PsdUridine_s_RsuA/RluB/E/F_cat"/>
</dbReference>
<dbReference type="GO" id="GO:0006364">
    <property type="term" value="P:rRNA processing"/>
    <property type="evidence" value="ECO:0007669"/>
    <property type="project" value="UniProtKB-ARBA"/>
</dbReference>
<name>A0A383CAY6_9ZZZZ</name>
<feature type="non-terminal residue" evidence="4">
    <location>
        <position position="188"/>
    </location>
</feature>
<dbReference type="EMBL" id="UINC01207320">
    <property type="protein sequence ID" value="SVE29352.1"/>
    <property type="molecule type" value="Genomic_DNA"/>
</dbReference>
<dbReference type="InterPro" id="IPR002942">
    <property type="entry name" value="S4_RNA-bd"/>
</dbReference>
<dbReference type="PANTHER" id="PTHR47683:SF2">
    <property type="entry name" value="RNA-BINDING S4 DOMAIN-CONTAINING PROTEIN"/>
    <property type="match status" value="1"/>
</dbReference>
<keyword evidence="2" id="KW-0413">Isomerase</keyword>
<dbReference type="Pfam" id="PF00849">
    <property type="entry name" value="PseudoU_synth_2"/>
    <property type="match status" value="1"/>
</dbReference>
<dbReference type="Pfam" id="PF01479">
    <property type="entry name" value="S4"/>
    <property type="match status" value="1"/>
</dbReference>
<reference evidence="4" key="1">
    <citation type="submission" date="2018-05" db="EMBL/GenBank/DDBJ databases">
        <authorList>
            <person name="Lanie J.A."/>
            <person name="Ng W.-L."/>
            <person name="Kazmierczak K.M."/>
            <person name="Andrzejewski T.M."/>
            <person name="Davidsen T.M."/>
            <person name="Wayne K.J."/>
            <person name="Tettelin H."/>
            <person name="Glass J.I."/>
            <person name="Rusch D."/>
            <person name="Podicherti R."/>
            <person name="Tsui H.-C.T."/>
            <person name="Winkler M.E."/>
        </authorList>
    </citation>
    <scope>NUCLEOTIDE SEQUENCE</scope>
</reference>
<accession>A0A383CAY6</accession>
<organism evidence="4">
    <name type="scientific">marine metagenome</name>
    <dbReference type="NCBI Taxonomy" id="408172"/>
    <lineage>
        <taxon>unclassified sequences</taxon>
        <taxon>metagenomes</taxon>
        <taxon>ecological metagenomes</taxon>
    </lineage>
</organism>
<dbReference type="CDD" id="cd00165">
    <property type="entry name" value="S4"/>
    <property type="match status" value="1"/>
</dbReference>
<dbReference type="InterPro" id="IPR036986">
    <property type="entry name" value="S4_RNA-bd_sf"/>
</dbReference>
<dbReference type="PROSITE" id="PS50889">
    <property type="entry name" value="S4"/>
    <property type="match status" value="1"/>
</dbReference>
<dbReference type="Gene3D" id="3.30.70.580">
    <property type="entry name" value="Pseudouridine synthase I, catalytic domain, N-terminal subdomain"/>
    <property type="match status" value="1"/>
</dbReference>
<dbReference type="SUPFAM" id="SSF55120">
    <property type="entry name" value="Pseudouridine synthase"/>
    <property type="match status" value="1"/>
</dbReference>
<gene>
    <name evidence="4" type="ORF">METZ01_LOCUS482206</name>
</gene>
<dbReference type="SUPFAM" id="SSF55174">
    <property type="entry name" value="Alpha-L RNA-binding motif"/>
    <property type="match status" value="1"/>
</dbReference>
<proteinExistence type="inferred from homology"/>
<evidence type="ECO:0000256" key="1">
    <source>
        <dbReference type="ARBA" id="ARBA00008348"/>
    </source>
</evidence>
<evidence type="ECO:0000256" key="2">
    <source>
        <dbReference type="ARBA" id="ARBA00023235"/>
    </source>
</evidence>
<dbReference type="PANTHER" id="PTHR47683">
    <property type="entry name" value="PSEUDOURIDINE SYNTHASE FAMILY PROTEIN-RELATED"/>
    <property type="match status" value="1"/>
</dbReference>
<dbReference type="PROSITE" id="PS01149">
    <property type="entry name" value="PSI_RSU"/>
    <property type="match status" value="1"/>
</dbReference>
<dbReference type="GO" id="GO:0003723">
    <property type="term" value="F:RNA binding"/>
    <property type="evidence" value="ECO:0007669"/>
    <property type="project" value="InterPro"/>
</dbReference>
<feature type="domain" description="RNA-binding S4" evidence="3">
    <location>
        <begin position="1"/>
        <end position="62"/>
    </location>
</feature>
<dbReference type="InterPro" id="IPR006145">
    <property type="entry name" value="PsdUridine_synth_RsuA/RluA"/>
</dbReference>
<comment type="similarity">
    <text evidence="1">Belongs to the pseudouridine synthase RsuA family.</text>
</comment>